<feature type="transmembrane region" description="Helical" evidence="6">
    <location>
        <begin position="21"/>
        <end position="38"/>
    </location>
</feature>
<gene>
    <name evidence="8" type="ORF">KZC51_17185</name>
</gene>
<feature type="transmembrane region" description="Helical" evidence="6">
    <location>
        <begin position="101"/>
        <end position="130"/>
    </location>
</feature>
<evidence type="ECO:0000256" key="4">
    <source>
        <dbReference type="ARBA" id="ARBA00023136"/>
    </source>
</evidence>
<evidence type="ECO:0000259" key="7">
    <source>
        <dbReference type="PROSITE" id="PS51012"/>
    </source>
</evidence>
<organism evidence="8 9">
    <name type="scientific">Microbacterium croceum</name>
    <dbReference type="NCBI Taxonomy" id="2851645"/>
    <lineage>
        <taxon>Bacteria</taxon>
        <taxon>Bacillati</taxon>
        <taxon>Actinomycetota</taxon>
        <taxon>Actinomycetes</taxon>
        <taxon>Micrococcales</taxon>
        <taxon>Microbacteriaceae</taxon>
        <taxon>Microbacterium</taxon>
    </lineage>
</organism>
<feature type="transmembrane region" description="Helical" evidence="6">
    <location>
        <begin position="228"/>
        <end position="248"/>
    </location>
</feature>
<dbReference type="EMBL" id="JAHWXN010000002">
    <property type="protein sequence ID" value="MCK2037865.1"/>
    <property type="molecule type" value="Genomic_DNA"/>
</dbReference>
<comment type="subcellular location">
    <subcellularLocation>
        <location evidence="1">Membrane</location>
        <topology evidence="1">Multi-pass membrane protein</topology>
    </subcellularLocation>
</comment>
<feature type="transmembrane region" description="Helical" evidence="6">
    <location>
        <begin position="136"/>
        <end position="159"/>
    </location>
</feature>
<dbReference type="Proteomes" id="UP001300096">
    <property type="component" value="Unassembled WGS sequence"/>
</dbReference>
<sequence length="255" mass="26711">MLRPSLAVAAIDARILLRDPSPVVVMTVIPLVFVPFFAPGARAQLVAAGYPSASGVEYAVPGLAVLFALLCVQQVITAFFRERQWNTWDRLRTSPARGTDLLVGKSMTAFGAQLLQLVTVLVGGALFFGFRPTGSLPALALVLVAFSAAMIGFGLLLVSVSRSLEFALVIGNVIAMLMAGVGGAFGPVDALPTWMQAIAPASPAYWALRAMSAITLDRADLHDVAGPILTLLAFTTCFAVLAALALALRARKGTS</sequence>
<evidence type="ECO:0000256" key="2">
    <source>
        <dbReference type="ARBA" id="ARBA00022692"/>
    </source>
</evidence>
<keyword evidence="2 6" id="KW-0812">Transmembrane</keyword>
<evidence type="ECO:0000313" key="9">
    <source>
        <dbReference type="Proteomes" id="UP001300096"/>
    </source>
</evidence>
<keyword evidence="5" id="KW-0046">Antibiotic resistance</keyword>
<feature type="transmembrane region" description="Helical" evidence="6">
    <location>
        <begin position="58"/>
        <end position="80"/>
    </location>
</feature>
<evidence type="ECO:0000313" key="8">
    <source>
        <dbReference type="EMBL" id="MCK2037865.1"/>
    </source>
</evidence>
<keyword evidence="3 6" id="KW-1133">Transmembrane helix</keyword>
<accession>A0ABT0FIH5</accession>
<dbReference type="PANTHER" id="PTHR43229">
    <property type="entry name" value="NODULATION PROTEIN J"/>
    <property type="match status" value="1"/>
</dbReference>
<dbReference type="PANTHER" id="PTHR43229:SF6">
    <property type="entry name" value="ABC-TYPE MULTIDRUG TRANSPORT SYSTEM, PERMEASE COMPONENT"/>
    <property type="match status" value="1"/>
</dbReference>
<protein>
    <submittedName>
        <fullName evidence="8">ABC transporter permease</fullName>
    </submittedName>
</protein>
<evidence type="ECO:0000256" key="5">
    <source>
        <dbReference type="ARBA" id="ARBA00023251"/>
    </source>
</evidence>
<dbReference type="PROSITE" id="PS51012">
    <property type="entry name" value="ABC_TM2"/>
    <property type="match status" value="1"/>
</dbReference>
<dbReference type="PIRSF" id="PIRSF006648">
    <property type="entry name" value="DrrB"/>
    <property type="match status" value="1"/>
</dbReference>
<dbReference type="InterPro" id="IPR000412">
    <property type="entry name" value="ABC_2_transport"/>
</dbReference>
<dbReference type="InterPro" id="IPR013525">
    <property type="entry name" value="ABC2_TM"/>
</dbReference>
<evidence type="ECO:0000256" key="1">
    <source>
        <dbReference type="ARBA" id="ARBA00004141"/>
    </source>
</evidence>
<dbReference type="Pfam" id="PF12698">
    <property type="entry name" value="ABC2_membrane_3"/>
    <property type="match status" value="1"/>
</dbReference>
<dbReference type="RefSeq" id="WP_247631225.1">
    <property type="nucleotide sequence ID" value="NZ_JAHWXN010000002.1"/>
</dbReference>
<evidence type="ECO:0000256" key="3">
    <source>
        <dbReference type="ARBA" id="ARBA00022989"/>
    </source>
</evidence>
<keyword evidence="9" id="KW-1185">Reference proteome</keyword>
<reference evidence="8 9" key="1">
    <citation type="submission" date="2021-06" db="EMBL/GenBank/DDBJ databases">
        <title>Genome-based taxonomic framework of Microbacterium strains isolated from marine environment, the description of four new species and reclassification of four preexisting species.</title>
        <authorList>
            <person name="Lee S.D."/>
            <person name="Kim S.-M."/>
            <person name="Byeon Y.-S."/>
            <person name="Yang H.L."/>
            <person name="Kim I.S."/>
        </authorList>
    </citation>
    <scope>NUCLEOTIDE SEQUENCE [LARGE SCALE GENOMIC DNA]</scope>
    <source>
        <strain evidence="8 9">SSW1-49</strain>
    </source>
</reference>
<evidence type="ECO:0000256" key="6">
    <source>
        <dbReference type="SAM" id="Phobius"/>
    </source>
</evidence>
<dbReference type="InterPro" id="IPR051784">
    <property type="entry name" value="Nod_factor_ABC_transporter"/>
</dbReference>
<proteinExistence type="predicted"/>
<feature type="transmembrane region" description="Helical" evidence="6">
    <location>
        <begin position="166"/>
        <end position="185"/>
    </location>
</feature>
<keyword evidence="4 6" id="KW-0472">Membrane</keyword>
<name>A0ABT0FIH5_9MICO</name>
<comment type="caution">
    <text evidence="8">The sequence shown here is derived from an EMBL/GenBank/DDBJ whole genome shotgun (WGS) entry which is preliminary data.</text>
</comment>
<dbReference type="InterPro" id="IPR047817">
    <property type="entry name" value="ABC2_TM_bact-type"/>
</dbReference>
<feature type="domain" description="ABC transmembrane type-2" evidence="7">
    <location>
        <begin position="13"/>
        <end position="249"/>
    </location>
</feature>